<protein>
    <recommendedName>
        <fullName evidence="4">Reactive oxygen species modulator 1</fullName>
    </recommendedName>
</protein>
<feature type="transmembrane region" description="Helical" evidence="1">
    <location>
        <begin position="58"/>
        <end position="75"/>
    </location>
</feature>
<dbReference type="GeneID" id="68104036"/>
<evidence type="ECO:0000313" key="2">
    <source>
        <dbReference type="EMBL" id="KAG2373917.1"/>
    </source>
</evidence>
<name>A0AA88GE45_NAELO</name>
<keyword evidence="3" id="KW-1185">Reference proteome</keyword>
<evidence type="ECO:0008006" key="4">
    <source>
        <dbReference type="Google" id="ProtNLM"/>
    </source>
</evidence>
<comment type="caution">
    <text evidence="2">The sequence shown here is derived from an EMBL/GenBank/DDBJ whole genome shotgun (WGS) entry which is preliminary data.</text>
</comment>
<keyword evidence="1" id="KW-0472">Membrane</keyword>
<proteinExistence type="predicted"/>
<evidence type="ECO:0000256" key="1">
    <source>
        <dbReference type="SAM" id="Phobius"/>
    </source>
</evidence>
<dbReference type="RefSeq" id="XP_044543091.1">
    <property type="nucleotide sequence ID" value="XM_044687253.1"/>
</dbReference>
<organism evidence="2 3">
    <name type="scientific">Naegleria lovaniensis</name>
    <name type="common">Amoeba</name>
    <dbReference type="NCBI Taxonomy" id="51637"/>
    <lineage>
        <taxon>Eukaryota</taxon>
        <taxon>Discoba</taxon>
        <taxon>Heterolobosea</taxon>
        <taxon>Tetramitia</taxon>
        <taxon>Eutetramitia</taxon>
        <taxon>Vahlkampfiidae</taxon>
        <taxon>Naegleria</taxon>
    </lineage>
</organism>
<evidence type="ECO:0000313" key="3">
    <source>
        <dbReference type="Proteomes" id="UP000816034"/>
    </source>
</evidence>
<dbReference type="InterPro" id="IPR018450">
    <property type="entry name" value="Romo1/Mgr2"/>
</dbReference>
<accession>A0AA88GE45</accession>
<dbReference type="Pfam" id="PF10247">
    <property type="entry name" value="Romo1"/>
    <property type="match status" value="1"/>
</dbReference>
<feature type="transmembrane region" description="Helical" evidence="1">
    <location>
        <begin position="12"/>
        <end position="38"/>
    </location>
</feature>
<keyword evidence="1" id="KW-0812">Transmembrane</keyword>
<dbReference type="AlphaFoldDB" id="A0AA88GE45"/>
<dbReference type="EMBL" id="PYSW02000049">
    <property type="protein sequence ID" value="KAG2373917.1"/>
    <property type="molecule type" value="Genomic_DNA"/>
</dbReference>
<sequence>MAKKKTFGDCLPSVGMGALSGFLVGGGMAGITILGYSLLPSMRGNRVNFLKTVGVRTVLQGGGAFGAILGFGGLLRCI</sequence>
<gene>
    <name evidence="2" type="ORF">C9374_011582</name>
</gene>
<dbReference type="Proteomes" id="UP000816034">
    <property type="component" value="Unassembled WGS sequence"/>
</dbReference>
<keyword evidence="1" id="KW-1133">Transmembrane helix</keyword>
<reference evidence="2 3" key="1">
    <citation type="journal article" date="2018" name="BMC Genomics">
        <title>The genome of Naegleria lovaniensis, the basis for a comparative approach to unravel pathogenicity factors of the human pathogenic amoeba N. fowleri.</title>
        <authorList>
            <person name="Liechti N."/>
            <person name="Schurch N."/>
            <person name="Bruggmann R."/>
            <person name="Wittwer M."/>
        </authorList>
    </citation>
    <scope>NUCLEOTIDE SEQUENCE [LARGE SCALE GENOMIC DNA]</scope>
    <source>
        <strain evidence="2 3">ATCC 30569</strain>
    </source>
</reference>